<gene>
    <name evidence="2" type="ORF">PAPYR_5901</name>
</gene>
<evidence type="ECO:0000313" key="3">
    <source>
        <dbReference type="Proteomes" id="UP001141327"/>
    </source>
</evidence>
<evidence type="ECO:0000256" key="1">
    <source>
        <dbReference type="SAM" id="MobiDB-lite"/>
    </source>
</evidence>
<reference evidence="2" key="1">
    <citation type="journal article" date="2022" name="bioRxiv">
        <title>Genomics of Preaxostyla Flagellates Illuminates Evolutionary Transitions and the Path Towards Mitochondrial Loss.</title>
        <authorList>
            <person name="Novak L.V.F."/>
            <person name="Treitli S.C."/>
            <person name="Pyrih J."/>
            <person name="Halakuc P."/>
            <person name="Pipaliya S.V."/>
            <person name="Vacek V."/>
            <person name="Brzon O."/>
            <person name="Soukal P."/>
            <person name="Eme L."/>
            <person name="Dacks J.B."/>
            <person name="Karnkowska A."/>
            <person name="Elias M."/>
            <person name="Hampl V."/>
        </authorList>
    </citation>
    <scope>NUCLEOTIDE SEQUENCE</scope>
    <source>
        <strain evidence="2">RCP-MX</strain>
    </source>
</reference>
<accession>A0ABQ8UNQ4</accession>
<comment type="caution">
    <text evidence="2">The sequence shown here is derived from an EMBL/GenBank/DDBJ whole genome shotgun (WGS) entry which is preliminary data.</text>
</comment>
<feature type="region of interest" description="Disordered" evidence="1">
    <location>
        <begin position="100"/>
        <end position="120"/>
    </location>
</feature>
<proteinExistence type="predicted"/>
<feature type="compositionally biased region" description="Basic and acidic residues" evidence="1">
    <location>
        <begin position="1"/>
        <end position="47"/>
    </location>
</feature>
<feature type="compositionally biased region" description="Basic and acidic residues" evidence="1">
    <location>
        <begin position="110"/>
        <end position="120"/>
    </location>
</feature>
<protein>
    <submittedName>
        <fullName evidence="2">Uncharacterized protein</fullName>
    </submittedName>
</protein>
<sequence length="120" mass="14600">MELLNEKRQREKREDAERLEATLKRDQEERERAAEAEARRREHDRGFQRAWNDQMADRVRREEQWKEHERAFEVTKKHHTPADPEPRALFVGQIHFFLSNQNFNQKKHHSPADPDPRRGP</sequence>
<dbReference type="Proteomes" id="UP001141327">
    <property type="component" value="Unassembled WGS sequence"/>
</dbReference>
<name>A0ABQ8UNQ4_9EUKA</name>
<organism evidence="2 3">
    <name type="scientific">Paratrimastix pyriformis</name>
    <dbReference type="NCBI Taxonomy" id="342808"/>
    <lineage>
        <taxon>Eukaryota</taxon>
        <taxon>Metamonada</taxon>
        <taxon>Preaxostyla</taxon>
        <taxon>Paratrimastigidae</taxon>
        <taxon>Paratrimastix</taxon>
    </lineage>
</organism>
<dbReference type="EMBL" id="JAPMOS010000030">
    <property type="protein sequence ID" value="KAJ4458355.1"/>
    <property type="molecule type" value="Genomic_DNA"/>
</dbReference>
<feature type="region of interest" description="Disordered" evidence="1">
    <location>
        <begin position="1"/>
        <end position="55"/>
    </location>
</feature>
<keyword evidence="3" id="KW-1185">Reference proteome</keyword>
<evidence type="ECO:0000313" key="2">
    <source>
        <dbReference type="EMBL" id="KAJ4458355.1"/>
    </source>
</evidence>